<dbReference type="InterPro" id="IPR027417">
    <property type="entry name" value="P-loop_NTPase"/>
</dbReference>
<name>A0ABY3CPX0_9FLAO</name>
<dbReference type="Proteomes" id="UP000318528">
    <property type="component" value="Unassembled WGS sequence"/>
</dbReference>
<dbReference type="EMBL" id="VJZN01000002">
    <property type="protein sequence ID" value="TRX09879.1"/>
    <property type="molecule type" value="Genomic_DNA"/>
</dbReference>
<dbReference type="Gene3D" id="3.40.50.300">
    <property type="entry name" value="P-loop containing nucleotide triphosphate hydrolases"/>
    <property type="match status" value="1"/>
</dbReference>
<reference evidence="1 2" key="1">
    <citation type="submission" date="2019-07" db="EMBL/GenBank/DDBJ databases">
        <title>Novel species of Flavobacterium.</title>
        <authorList>
            <person name="Liu Q."/>
            <person name="Xin Y.-H."/>
        </authorList>
    </citation>
    <scope>NUCLEOTIDE SEQUENCE [LARGE SCALE GENOMIC DNA]</scope>
    <source>
        <strain evidence="1 2">GSP39</strain>
    </source>
</reference>
<sequence>MSNKLIIAGAGSGKTTFLVSEALKIKEEKVLITTYTEANEEEIRRKFLKINNGIPNNVTIQTWFSFLLQHWVKPFQGSYNEALFEYDIKGMLLVSKPSGVWFYSKKFKRNIYYTEDKNFFEHYFTKKGKIYSDKISKFGISADGKSNGNVMKRLEKIYPNVFIDEVQDLAGYDLELIKSMMKSNSNVLLVGDPRQVTYLTHHEVKHSGYKNGNVKRFLEDKCKRLIGNNIDETTLSKSHRNNQIICDYSALLYPELPKLDICGCHDCHNENIEHQGIFLIKPDDIAEYLNTYKTIQLRWNISTKGIKEDFDVYNFGESKGLTFDRVLIFPTPKMAEWIKDNKISLETLVKSKLYVGITRAKYSVAFVLDYDDNSNYNGCININFLKNNRIQ</sequence>
<evidence type="ECO:0000313" key="1">
    <source>
        <dbReference type="EMBL" id="TRX09879.1"/>
    </source>
</evidence>
<gene>
    <name evidence="1" type="ORF">FNW12_01830</name>
</gene>
<comment type="caution">
    <text evidence="1">The sequence shown here is derived from an EMBL/GenBank/DDBJ whole genome shotgun (WGS) entry which is preliminary data.</text>
</comment>
<evidence type="ECO:0000313" key="2">
    <source>
        <dbReference type="Proteomes" id="UP000318528"/>
    </source>
</evidence>
<keyword evidence="2" id="KW-1185">Reference proteome</keyword>
<organism evidence="1 2">
    <name type="scientific">Flavobacterium gawalongense</name>
    <dbReference type="NCBI Taxonomy" id="2594432"/>
    <lineage>
        <taxon>Bacteria</taxon>
        <taxon>Pseudomonadati</taxon>
        <taxon>Bacteroidota</taxon>
        <taxon>Flavobacteriia</taxon>
        <taxon>Flavobacteriales</taxon>
        <taxon>Flavobacteriaceae</taxon>
        <taxon>Flavobacterium</taxon>
    </lineage>
</organism>
<accession>A0ABY3CPX0</accession>
<proteinExistence type="predicted"/>
<dbReference type="PANTHER" id="PTHR11070:SF3">
    <property type="entry name" value="DNA 3'-5' HELICASE"/>
    <property type="match status" value="1"/>
</dbReference>
<dbReference type="SUPFAM" id="SSF52540">
    <property type="entry name" value="P-loop containing nucleoside triphosphate hydrolases"/>
    <property type="match status" value="1"/>
</dbReference>
<dbReference type="InterPro" id="IPR000212">
    <property type="entry name" value="DNA_helicase_UvrD/REP"/>
</dbReference>
<dbReference type="Pfam" id="PF13245">
    <property type="entry name" value="AAA_19"/>
    <property type="match status" value="1"/>
</dbReference>
<dbReference type="PANTHER" id="PTHR11070">
    <property type="entry name" value="UVRD / RECB / PCRA DNA HELICASE FAMILY MEMBER"/>
    <property type="match status" value="1"/>
</dbReference>
<dbReference type="RefSeq" id="WP_143386627.1">
    <property type="nucleotide sequence ID" value="NZ_VJZM01000006.1"/>
</dbReference>
<protein>
    <submittedName>
        <fullName evidence="1">AAA family ATPase</fullName>
    </submittedName>
</protein>